<name>A0ABR0A0R5_9CRUS</name>
<feature type="region of interest" description="Disordered" evidence="1">
    <location>
        <begin position="62"/>
        <end position="93"/>
    </location>
</feature>
<dbReference type="PANTHER" id="PTHR38338">
    <property type="entry name" value="AGAP013079-PA"/>
    <property type="match status" value="1"/>
</dbReference>
<feature type="compositionally biased region" description="Polar residues" evidence="1">
    <location>
        <begin position="70"/>
        <end position="90"/>
    </location>
</feature>
<comment type="caution">
    <text evidence="2">The sequence shown here is derived from an EMBL/GenBank/DDBJ whole genome shotgun (WGS) entry which is preliminary data.</text>
</comment>
<keyword evidence="3" id="KW-1185">Reference proteome</keyword>
<reference evidence="2 3" key="1">
    <citation type="journal article" date="2023" name="Nucleic Acids Res.">
        <title>The hologenome of Daphnia magna reveals possible DNA methylation and microbiome-mediated evolution of the host genome.</title>
        <authorList>
            <person name="Chaturvedi A."/>
            <person name="Li X."/>
            <person name="Dhandapani V."/>
            <person name="Marshall H."/>
            <person name="Kissane S."/>
            <person name="Cuenca-Cambronero M."/>
            <person name="Asole G."/>
            <person name="Calvet F."/>
            <person name="Ruiz-Romero M."/>
            <person name="Marangio P."/>
            <person name="Guigo R."/>
            <person name="Rago D."/>
            <person name="Mirbahai L."/>
            <person name="Eastwood N."/>
            <person name="Colbourne J.K."/>
            <person name="Zhou J."/>
            <person name="Mallon E."/>
            <person name="Orsini L."/>
        </authorList>
    </citation>
    <scope>NUCLEOTIDE SEQUENCE [LARGE SCALE GENOMIC DNA]</scope>
    <source>
        <strain evidence="2">LRV0_1</strain>
    </source>
</reference>
<evidence type="ECO:0000313" key="2">
    <source>
        <dbReference type="EMBL" id="KAK4018735.1"/>
    </source>
</evidence>
<proteinExistence type="predicted"/>
<gene>
    <name evidence="2" type="ORF">OUZ56_000780</name>
</gene>
<evidence type="ECO:0000313" key="3">
    <source>
        <dbReference type="Proteomes" id="UP001234178"/>
    </source>
</evidence>
<sequence>MSFAESFLRGVFKGVPLKENDQYLEQVPICTQVSSPIPDLYMAFMIPVVRNDWDVWMRSRKPHPPDKISRNGQTTESRTGDPSLSTTPDRSGSIVVENVHRKRSLAIEIRNQQHLRISGGSLPSNFQSAHVGLPVSRSSLRHGRPLTSRFRSMHSSYRIGNNHAFESDSPNSPIKPENAGTASLSNCFEEVTSSAKIGSQNSLQKFHTRLVDRLRRSLRLSSSSASDGGENGSRTSS</sequence>
<evidence type="ECO:0000256" key="1">
    <source>
        <dbReference type="SAM" id="MobiDB-lite"/>
    </source>
</evidence>
<dbReference type="Proteomes" id="UP001234178">
    <property type="component" value="Unassembled WGS sequence"/>
</dbReference>
<dbReference type="PANTHER" id="PTHR38338:SF1">
    <property type="entry name" value="AGAP013079-PA"/>
    <property type="match status" value="1"/>
</dbReference>
<protein>
    <submittedName>
        <fullName evidence="2">Uncharacterized protein</fullName>
    </submittedName>
</protein>
<dbReference type="EMBL" id="JAOYFB010000036">
    <property type="protein sequence ID" value="KAK4018735.1"/>
    <property type="molecule type" value="Genomic_DNA"/>
</dbReference>
<organism evidence="2 3">
    <name type="scientific">Daphnia magna</name>
    <dbReference type="NCBI Taxonomy" id="35525"/>
    <lineage>
        <taxon>Eukaryota</taxon>
        <taxon>Metazoa</taxon>
        <taxon>Ecdysozoa</taxon>
        <taxon>Arthropoda</taxon>
        <taxon>Crustacea</taxon>
        <taxon>Branchiopoda</taxon>
        <taxon>Diplostraca</taxon>
        <taxon>Cladocera</taxon>
        <taxon>Anomopoda</taxon>
        <taxon>Daphniidae</taxon>
        <taxon>Daphnia</taxon>
    </lineage>
</organism>
<feature type="region of interest" description="Disordered" evidence="1">
    <location>
        <begin position="161"/>
        <end position="180"/>
    </location>
</feature>
<accession>A0ABR0A0R5</accession>